<dbReference type="Proteomes" id="UP001302249">
    <property type="component" value="Chromosome"/>
</dbReference>
<comment type="catalytic activity">
    <reaction evidence="7">
        <text>4-imidazolone-5-propanoate + H2O = N-formimidoyl-L-glutamate</text>
        <dbReference type="Rhea" id="RHEA:23660"/>
        <dbReference type="ChEBI" id="CHEBI:15377"/>
        <dbReference type="ChEBI" id="CHEBI:58928"/>
        <dbReference type="ChEBI" id="CHEBI:77893"/>
        <dbReference type="EC" id="3.5.2.7"/>
    </reaction>
</comment>
<feature type="binding site" evidence="7">
    <location>
        <position position="315"/>
    </location>
    <ligand>
        <name>Zn(2+)</name>
        <dbReference type="ChEBI" id="CHEBI:29105"/>
    </ligand>
</feature>
<feature type="binding site" evidence="7">
    <location>
        <position position="240"/>
    </location>
    <ligand>
        <name>Fe(3+)</name>
        <dbReference type="ChEBI" id="CHEBI:29034"/>
    </ligand>
</feature>
<evidence type="ECO:0000313" key="9">
    <source>
        <dbReference type="EMBL" id="WNO54207.1"/>
    </source>
</evidence>
<evidence type="ECO:0000313" key="10">
    <source>
        <dbReference type="Proteomes" id="UP001302249"/>
    </source>
</evidence>
<protein>
    <recommendedName>
        <fullName evidence="1 7">Imidazolonepropionase</fullName>
        <ecNumber evidence="1 7">3.5.2.7</ecNumber>
    </recommendedName>
    <alternativeName>
        <fullName evidence="7">Imidazolone-5-propionate hydrolase</fullName>
    </alternativeName>
</protein>
<evidence type="ECO:0000256" key="3">
    <source>
        <dbReference type="ARBA" id="ARBA00022801"/>
    </source>
</evidence>
<evidence type="ECO:0000256" key="7">
    <source>
        <dbReference type="HAMAP-Rule" id="MF_00372"/>
    </source>
</evidence>
<dbReference type="RefSeq" id="WP_313916445.1">
    <property type="nucleotide sequence ID" value="NZ_CP135076.1"/>
</dbReference>
<dbReference type="EMBL" id="CP135076">
    <property type="protein sequence ID" value="WNO54207.1"/>
    <property type="molecule type" value="Genomic_DNA"/>
</dbReference>
<comment type="subcellular location">
    <subcellularLocation>
        <location evidence="7">Cytoplasm</location>
    </subcellularLocation>
</comment>
<feature type="binding site" evidence="7">
    <location>
        <position position="320"/>
    </location>
    <ligand>
        <name>4-imidazolone-5-propanoate</name>
        <dbReference type="ChEBI" id="CHEBI:77893"/>
    </ligand>
</feature>
<dbReference type="InterPro" id="IPR005920">
    <property type="entry name" value="HutI"/>
</dbReference>
<feature type="binding site" evidence="7">
    <location>
        <position position="142"/>
    </location>
    <ligand>
        <name>4-imidazolone-5-propanoate</name>
        <dbReference type="ChEBI" id="CHEBI:77893"/>
    </ligand>
</feature>
<feature type="binding site" evidence="7">
    <location>
        <position position="175"/>
    </location>
    <ligand>
        <name>4-imidazolone-5-propanoate</name>
        <dbReference type="ChEBI" id="CHEBI:77893"/>
    </ligand>
</feature>
<dbReference type="PANTHER" id="PTHR42752:SF1">
    <property type="entry name" value="IMIDAZOLONEPROPIONASE-RELATED"/>
    <property type="match status" value="1"/>
</dbReference>
<dbReference type="PANTHER" id="PTHR42752">
    <property type="entry name" value="IMIDAZOLONEPROPIONASE"/>
    <property type="match status" value="1"/>
</dbReference>
<comment type="function">
    <text evidence="7">Catalyzes the hydrolytic cleavage of the carbon-nitrogen bond in imidazolone-5-propanoate to yield N-formimidoyl-L-glutamate. It is the third step in the universal histidine degradation pathway.</text>
</comment>
<evidence type="ECO:0000256" key="2">
    <source>
        <dbReference type="ARBA" id="ARBA00022723"/>
    </source>
</evidence>
<keyword evidence="4 7" id="KW-0369">Histidine metabolism</keyword>
<feature type="binding site" evidence="7">
    <location>
        <position position="142"/>
    </location>
    <ligand>
        <name>N-formimidoyl-L-glutamate</name>
        <dbReference type="ChEBI" id="CHEBI:58928"/>
    </ligand>
</feature>
<keyword evidence="2 7" id="KW-0479">Metal-binding</keyword>
<keyword evidence="5 7" id="KW-0862">Zinc</keyword>
<dbReference type="CDD" id="cd01296">
    <property type="entry name" value="Imidazolone-5PH"/>
    <property type="match status" value="1"/>
</dbReference>
<keyword evidence="10" id="KW-1185">Reference proteome</keyword>
<feature type="domain" description="Amidohydrolase-related" evidence="8">
    <location>
        <begin position="61"/>
        <end position="382"/>
    </location>
</feature>
<feature type="binding site" evidence="7">
    <location>
        <position position="79"/>
    </location>
    <ligand>
        <name>4-imidazolone-5-propanoate</name>
        <dbReference type="ChEBI" id="CHEBI:77893"/>
    </ligand>
</feature>
<evidence type="ECO:0000256" key="6">
    <source>
        <dbReference type="ARBA" id="ARBA00023004"/>
    </source>
</evidence>
<dbReference type="Gene3D" id="2.30.40.10">
    <property type="entry name" value="Urease, subunit C, domain 1"/>
    <property type="match status" value="1"/>
</dbReference>
<accession>A0ABZ0BAB0</accession>
<dbReference type="InterPro" id="IPR006680">
    <property type="entry name" value="Amidohydro-rel"/>
</dbReference>
<dbReference type="InterPro" id="IPR011059">
    <property type="entry name" value="Metal-dep_hydrolase_composite"/>
</dbReference>
<feature type="binding site" evidence="7">
    <location>
        <position position="319"/>
    </location>
    <ligand>
        <name>N-formimidoyl-L-glutamate</name>
        <dbReference type="ChEBI" id="CHEBI:58928"/>
    </ligand>
</feature>
<proteinExistence type="inferred from homology"/>
<dbReference type="InterPro" id="IPR032466">
    <property type="entry name" value="Metal_Hydrolase"/>
</dbReference>
<comment type="pathway">
    <text evidence="7">Amino-acid degradation; L-histidine degradation into L-glutamate; N-formimidoyl-L-glutamate from L-histidine: step 3/3.</text>
</comment>
<organism evidence="9 10">
    <name type="scientific">Stakelama saccharophila</name>
    <dbReference type="NCBI Taxonomy" id="3075605"/>
    <lineage>
        <taxon>Bacteria</taxon>
        <taxon>Pseudomonadati</taxon>
        <taxon>Pseudomonadota</taxon>
        <taxon>Alphaproteobacteria</taxon>
        <taxon>Sphingomonadales</taxon>
        <taxon>Sphingomonadaceae</taxon>
        <taxon>Stakelama</taxon>
    </lineage>
</organism>
<keyword evidence="7" id="KW-0963">Cytoplasm</keyword>
<keyword evidence="6 7" id="KW-0408">Iron</keyword>
<feature type="binding site" evidence="7">
    <location>
        <position position="72"/>
    </location>
    <ligand>
        <name>Fe(3+)</name>
        <dbReference type="ChEBI" id="CHEBI:29034"/>
    </ligand>
</feature>
<dbReference type="NCBIfam" id="TIGR01224">
    <property type="entry name" value="hutI"/>
    <property type="match status" value="1"/>
</dbReference>
<feature type="binding site" evidence="7">
    <location>
        <position position="72"/>
    </location>
    <ligand>
        <name>Zn(2+)</name>
        <dbReference type="ChEBI" id="CHEBI:29105"/>
    </ligand>
</feature>
<feature type="binding site" evidence="7">
    <location>
        <position position="315"/>
    </location>
    <ligand>
        <name>Fe(3+)</name>
        <dbReference type="ChEBI" id="CHEBI:29034"/>
    </ligand>
</feature>
<feature type="binding site" evidence="7">
    <location>
        <position position="70"/>
    </location>
    <ligand>
        <name>Fe(3+)</name>
        <dbReference type="ChEBI" id="CHEBI:29034"/>
    </ligand>
</feature>
<evidence type="ECO:0000256" key="1">
    <source>
        <dbReference type="ARBA" id="ARBA00012864"/>
    </source>
</evidence>
<reference evidence="9 10" key="1">
    <citation type="submission" date="2023-09" db="EMBL/GenBank/DDBJ databases">
        <authorList>
            <person name="Rey-Velasco X."/>
        </authorList>
    </citation>
    <scope>NUCLEOTIDE SEQUENCE [LARGE SCALE GENOMIC DNA]</scope>
    <source>
        <strain evidence="9 10">W311</strain>
    </source>
</reference>
<dbReference type="GO" id="GO:0050480">
    <property type="term" value="F:imidazolonepropionase activity"/>
    <property type="evidence" value="ECO:0007669"/>
    <property type="project" value="UniProtKB-EC"/>
</dbReference>
<feature type="binding site" evidence="7">
    <location>
        <position position="243"/>
    </location>
    <ligand>
        <name>4-imidazolone-5-propanoate</name>
        <dbReference type="ChEBI" id="CHEBI:77893"/>
    </ligand>
</feature>
<evidence type="ECO:0000256" key="4">
    <source>
        <dbReference type="ARBA" id="ARBA00022808"/>
    </source>
</evidence>
<sequence length="401" mass="42380">MKCDTLWRDARLATLVDGAPGLGVVEDGVIAAKDGDIVYAGPAGDAPALEADESIGCEGRWITPGLIDCHTHLVHGGNRAGEFEQRLAGASYEEVARAGGGIVSTMRATRAASEDELVAGALRRLDALIAEGVTAVEVKSGYGLSTEDEMKMLRAARRLELARGVQVATTFLGAHALPPERRDDPDGYIDEVCETMLPAVAGARLADAVDAFCEGIGFTATQTERVFEAARRYGLPVKLHAEQLSNLRGAALAARYGALSADHLEHLDADGVAAMKRAGTVATLLPGAFYFTRETKLPPIAALRDAGVPIALATDCNPGTSPLTSILLVLNMGATLFRLTVNECITGVTRNAARALGLEGRIGTLEAGKACDLAIWDIEQPADLVYRMGFNPLHARIWRGQ</sequence>
<keyword evidence="3 7" id="KW-0378">Hydrolase</keyword>
<dbReference type="Gene3D" id="3.20.20.140">
    <property type="entry name" value="Metal-dependent hydrolases"/>
    <property type="match status" value="1"/>
</dbReference>
<comment type="similarity">
    <text evidence="7">Belongs to the metallo-dependent hydrolases superfamily. HutI family.</text>
</comment>
<dbReference type="EC" id="3.5.2.7" evidence="1 7"/>
<gene>
    <name evidence="7 9" type="primary">hutI</name>
    <name evidence="9" type="ORF">RPR59_02795</name>
</gene>
<dbReference type="HAMAP" id="MF_00372">
    <property type="entry name" value="HutI"/>
    <property type="match status" value="1"/>
</dbReference>
<feature type="binding site" evidence="7">
    <location>
        <position position="70"/>
    </location>
    <ligand>
        <name>Zn(2+)</name>
        <dbReference type="ChEBI" id="CHEBI:29105"/>
    </ligand>
</feature>
<evidence type="ECO:0000256" key="5">
    <source>
        <dbReference type="ARBA" id="ARBA00022833"/>
    </source>
</evidence>
<dbReference type="Pfam" id="PF01979">
    <property type="entry name" value="Amidohydro_1"/>
    <property type="match status" value="1"/>
</dbReference>
<feature type="binding site" evidence="7">
    <location>
        <position position="317"/>
    </location>
    <ligand>
        <name>N-formimidoyl-L-glutamate</name>
        <dbReference type="ChEBI" id="CHEBI:58928"/>
    </ligand>
</feature>
<feature type="binding site" evidence="7">
    <location>
        <position position="240"/>
    </location>
    <ligand>
        <name>Zn(2+)</name>
        <dbReference type="ChEBI" id="CHEBI:29105"/>
    </ligand>
</feature>
<evidence type="ECO:0000259" key="8">
    <source>
        <dbReference type="Pfam" id="PF01979"/>
    </source>
</evidence>
<name>A0ABZ0BAB0_9SPHN</name>
<comment type="cofactor">
    <cofactor evidence="7">
        <name>Zn(2+)</name>
        <dbReference type="ChEBI" id="CHEBI:29105"/>
    </cofactor>
    <cofactor evidence="7">
        <name>Fe(3+)</name>
        <dbReference type="ChEBI" id="CHEBI:29034"/>
    </cofactor>
    <text evidence="7">Binds 1 zinc or iron ion per subunit.</text>
</comment>
<dbReference type="SUPFAM" id="SSF51556">
    <property type="entry name" value="Metallo-dependent hydrolases"/>
    <property type="match status" value="1"/>
</dbReference>
<dbReference type="SUPFAM" id="SSF51338">
    <property type="entry name" value="Composite domain of metallo-dependent hydrolases"/>
    <property type="match status" value="1"/>
</dbReference>